<dbReference type="InterPro" id="IPR013427">
    <property type="entry name" value="Haem-bd_dom_put"/>
</dbReference>
<reference evidence="8" key="1">
    <citation type="journal article" date="2019" name="Int. J. Syst. Evol. Microbiol.">
        <title>The Global Catalogue of Microorganisms (GCM) 10K type strain sequencing project: providing services to taxonomists for standard genome sequencing and annotation.</title>
        <authorList>
            <consortium name="The Broad Institute Genomics Platform"/>
            <consortium name="The Broad Institute Genome Sequencing Center for Infectious Disease"/>
            <person name="Wu L."/>
            <person name="Ma J."/>
        </authorList>
    </citation>
    <scope>NUCLEOTIDE SEQUENCE [LARGE SCALE GENOMIC DNA]</scope>
    <source>
        <strain evidence="8">KCTC 32239</strain>
    </source>
</reference>
<dbReference type="Gene3D" id="1.10.760.10">
    <property type="entry name" value="Cytochrome c-like domain"/>
    <property type="match status" value="1"/>
</dbReference>
<dbReference type="Proteomes" id="UP000619761">
    <property type="component" value="Unassembled WGS sequence"/>
</dbReference>
<dbReference type="SMART" id="SM00567">
    <property type="entry name" value="EZ_HEAT"/>
    <property type="match status" value="6"/>
</dbReference>
<keyword evidence="3 4" id="KW-0408">Iron</keyword>
<dbReference type="SUPFAM" id="SSF50952">
    <property type="entry name" value="Soluble quinoprotein glucose dehydrogenase"/>
    <property type="match status" value="1"/>
</dbReference>
<dbReference type="SUPFAM" id="SSF46626">
    <property type="entry name" value="Cytochrome c"/>
    <property type="match status" value="1"/>
</dbReference>
<sequence length="1159" mass="126494">MKQKILAVLFSHRALGPSVFVSLALMSGCSGKAPGAQVNPASATANALEITRISPKEAAQTAKEIEQQANLHLAPGLSATLWASEKLLSDTVAINVDDKGRVWAAITERSNNSEFDIRGYPKWEQPSMKFTTVEDRSKFLREELAPEKSAQNTKFPDRNKDGSHDWRDLAVVQERVVRLEDKSGSGRADTAQTVIRDFNTEVTDVAGGLYYHNQTDELFLNVAPDLWSLKDTNGDGTMDTKKSLATGFGVHIGFSGHGFSGAILGPDGRIYSNMGDVGSSITDSTGKKWHYPNQGVIVRSEIDGSNFEVFAAGLRNTHEFSFDKFGNLISVDNDGDHVGEYERIVYLIDGSDSGWRTNWQLGKYKDPKNNTYKVWMDESYYKPRFEGQAAHVLPPIAPYHAGPAGMTYNPGTALSDKWLDHFFVVEFVGSPARAGVNAFTLKPEGASFKLDTDQNVFRGILATGIDFGPDGALYMSDWVEGWNLKEKGRIWKLDTPETTSNAARKDTQARLAENFGSLSLSKLTALLSHADMRVRTKAQLELVTRKATQQLQAVAKDSKDQLARIHALWGLGQLARKDQAQVAALMPFLSDKDAEIRAQAAKLLGDAKAVNATNNLLPLLADSNLRVQFFAAQALGRLGAESAITPIVAMLAANNDKDVYLRQAGAIALARIGNQDALAKLASHPSEAVRIAAVVALKRLESPALAQFLNDSSEFVVTNAARAISDDNFVTDALPALAKLLDAPRFTNEPFLRRVINANLYATGANNSAENSSRLVRFAQQKNIDATLRAEAINTLSVWAKSSDFDRVTGQNRGAAIHDAKDAQRALASAYKNLLADKDGKFRAATINALAEFNVKETNDNLIKILSQDSDPAVRIAALNALKKFNVSDMSKVTFAAMKDKDQSVRMSALRLLPELNLPVQQVVSMHELLLQNGTVGEQQAAYTSLANVKSPEATAVFKQQLQKLIAGKIAREVQLDLIFAAEKMDSAELKQIVATYEASKNANDPLEVYRESLMGGNAMEGRNLFRFSDMAQCVRCHMVGVNGARVGPELTTIASRISREQMLEALVSPSARIAPGFGQITAVLKTGERIEGTFDAETESTITISSKDKTHKLNRTDIAKIETSTSGMPPMNLLLDRMQIRNLVAYLSTLKAETIEGH</sequence>
<dbReference type="SUPFAM" id="SSF48371">
    <property type="entry name" value="ARM repeat"/>
    <property type="match status" value="1"/>
</dbReference>
<organism evidence="7 8">
    <name type="scientific">Cellvibrio zantedeschiae</name>
    <dbReference type="NCBI Taxonomy" id="1237077"/>
    <lineage>
        <taxon>Bacteria</taxon>
        <taxon>Pseudomonadati</taxon>
        <taxon>Pseudomonadota</taxon>
        <taxon>Gammaproteobacteria</taxon>
        <taxon>Cellvibrionales</taxon>
        <taxon>Cellvibrionaceae</taxon>
        <taxon>Cellvibrio</taxon>
    </lineage>
</organism>
<dbReference type="PANTHER" id="PTHR33546">
    <property type="entry name" value="LARGE, MULTIFUNCTIONAL SECRETED PROTEIN-RELATED"/>
    <property type="match status" value="1"/>
</dbReference>
<feature type="compositionally biased region" description="Basic and acidic residues" evidence="5">
    <location>
        <begin position="155"/>
        <end position="164"/>
    </location>
</feature>
<dbReference type="NCBIfam" id="TIGR02603">
    <property type="entry name" value="CxxCH_TIGR02603"/>
    <property type="match status" value="1"/>
</dbReference>
<evidence type="ECO:0000313" key="8">
    <source>
        <dbReference type="Proteomes" id="UP000619761"/>
    </source>
</evidence>
<evidence type="ECO:0000313" key="7">
    <source>
        <dbReference type="EMBL" id="GGY85758.1"/>
    </source>
</evidence>
<name>A0ABQ3BA99_9GAMM</name>
<accession>A0ABQ3BA99</accession>
<dbReference type="PROSITE" id="PS51007">
    <property type="entry name" value="CYTC"/>
    <property type="match status" value="1"/>
</dbReference>
<dbReference type="InterPro" id="IPR004155">
    <property type="entry name" value="PBS_lyase_HEAT"/>
</dbReference>
<protein>
    <submittedName>
        <fullName evidence="7">Glucose dehydrogenase</fullName>
    </submittedName>
</protein>
<keyword evidence="2 4" id="KW-0479">Metal-binding</keyword>
<evidence type="ECO:0000256" key="1">
    <source>
        <dbReference type="ARBA" id="ARBA00022617"/>
    </source>
</evidence>
<evidence type="ECO:0000256" key="5">
    <source>
        <dbReference type="SAM" id="MobiDB-lite"/>
    </source>
</evidence>
<dbReference type="Gene3D" id="2.120.10.30">
    <property type="entry name" value="TolB, C-terminal domain"/>
    <property type="match status" value="1"/>
</dbReference>
<dbReference type="InterPro" id="IPR055557">
    <property type="entry name" value="DUF7133"/>
</dbReference>
<dbReference type="EMBL" id="BMYZ01000004">
    <property type="protein sequence ID" value="GGY85758.1"/>
    <property type="molecule type" value="Genomic_DNA"/>
</dbReference>
<keyword evidence="1 4" id="KW-0349">Heme</keyword>
<dbReference type="InterPro" id="IPR016024">
    <property type="entry name" value="ARM-type_fold"/>
</dbReference>
<dbReference type="Gene3D" id="1.25.10.10">
    <property type="entry name" value="Leucine-rich Repeat Variant"/>
    <property type="match status" value="3"/>
</dbReference>
<evidence type="ECO:0000256" key="4">
    <source>
        <dbReference type="PROSITE-ProRule" id="PRU00433"/>
    </source>
</evidence>
<evidence type="ECO:0000256" key="2">
    <source>
        <dbReference type="ARBA" id="ARBA00022723"/>
    </source>
</evidence>
<dbReference type="RefSeq" id="WP_189420714.1">
    <property type="nucleotide sequence ID" value="NZ_BMYZ01000004.1"/>
</dbReference>
<keyword evidence="8" id="KW-1185">Reference proteome</keyword>
<proteinExistence type="predicted"/>
<dbReference type="InterPro" id="IPR011042">
    <property type="entry name" value="6-blade_b-propeller_TolB-like"/>
</dbReference>
<evidence type="ECO:0000259" key="6">
    <source>
        <dbReference type="PROSITE" id="PS51007"/>
    </source>
</evidence>
<dbReference type="PANTHER" id="PTHR33546:SF1">
    <property type="entry name" value="LARGE, MULTIFUNCTIONAL SECRETED PROTEIN"/>
    <property type="match status" value="1"/>
</dbReference>
<dbReference type="InterPro" id="IPR036909">
    <property type="entry name" value="Cyt_c-like_dom_sf"/>
</dbReference>
<feature type="region of interest" description="Disordered" evidence="5">
    <location>
        <begin position="144"/>
        <end position="164"/>
    </location>
</feature>
<evidence type="ECO:0000256" key="3">
    <source>
        <dbReference type="ARBA" id="ARBA00023004"/>
    </source>
</evidence>
<comment type="caution">
    <text evidence="7">The sequence shown here is derived from an EMBL/GenBank/DDBJ whole genome shotgun (WGS) entry which is preliminary data.</text>
</comment>
<gene>
    <name evidence="7" type="primary">gdhP</name>
    <name evidence="7" type="ORF">GCM10011613_33370</name>
</gene>
<dbReference type="InterPro" id="IPR009056">
    <property type="entry name" value="Cyt_c-like_dom"/>
</dbReference>
<dbReference type="InterPro" id="IPR011989">
    <property type="entry name" value="ARM-like"/>
</dbReference>
<dbReference type="InterPro" id="IPR011041">
    <property type="entry name" value="Quinoprot_gluc/sorb_DH_b-prop"/>
</dbReference>
<dbReference type="Pfam" id="PF23500">
    <property type="entry name" value="DUF7133"/>
    <property type="match status" value="1"/>
</dbReference>
<feature type="domain" description="Cytochrome c" evidence="6">
    <location>
        <begin position="1017"/>
        <end position="1152"/>
    </location>
</feature>
<dbReference type="PROSITE" id="PS51257">
    <property type="entry name" value="PROKAR_LIPOPROTEIN"/>
    <property type="match status" value="1"/>
</dbReference>
<dbReference type="Pfam" id="PF13646">
    <property type="entry name" value="HEAT_2"/>
    <property type="match status" value="2"/>
</dbReference>